<organism evidence="2 3">
    <name type="scientific">Prorocentrum cordatum</name>
    <dbReference type="NCBI Taxonomy" id="2364126"/>
    <lineage>
        <taxon>Eukaryota</taxon>
        <taxon>Sar</taxon>
        <taxon>Alveolata</taxon>
        <taxon>Dinophyceae</taxon>
        <taxon>Prorocentrales</taxon>
        <taxon>Prorocentraceae</taxon>
        <taxon>Prorocentrum</taxon>
    </lineage>
</organism>
<accession>A0ABN9T6W4</accession>
<reference evidence="2" key="1">
    <citation type="submission" date="2023-10" db="EMBL/GenBank/DDBJ databases">
        <authorList>
            <person name="Chen Y."/>
            <person name="Shah S."/>
            <person name="Dougan E. K."/>
            <person name="Thang M."/>
            <person name="Chan C."/>
        </authorList>
    </citation>
    <scope>NUCLEOTIDE SEQUENCE [LARGE SCALE GENOMIC DNA]</scope>
</reference>
<keyword evidence="3" id="KW-1185">Reference proteome</keyword>
<comment type="caution">
    <text evidence="2">The sequence shown here is derived from an EMBL/GenBank/DDBJ whole genome shotgun (WGS) entry which is preliminary data.</text>
</comment>
<dbReference type="EMBL" id="CAUYUJ010014403">
    <property type="protein sequence ID" value="CAK0840818.1"/>
    <property type="molecule type" value="Genomic_DNA"/>
</dbReference>
<name>A0ABN9T6W4_9DINO</name>
<sequence>MEGPRSWRRRGTRRRRETGSEDTALMTRSAVRHAPRQGIGNHCGPESSITARPGPPEGPGPGPPTPEAQTPGHQDSEGRRRRGGDAHEGQVRARHLCCRGIRTSGVGVGAGRHPSCSTSRNAPRPCEL</sequence>
<feature type="compositionally biased region" description="Pro residues" evidence="1">
    <location>
        <begin position="53"/>
        <end position="66"/>
    </location>
</feature>
<protein>
    <submittedName>
        <fullName evidence="2">Uncharacterized protein</fullName>
    </submittedName>
</protein>
<dbReference type="Proteomes" id="UP001189429">
    <property type="component" value="Unassembled WGS sequence"/>
</dbReference>
<feature type="region of interest" description="Disordered" evidence="1">
    <location>
        <begin position="1"/>
        <end position="128"/>
    </location>
</feature>
<feature type="compositionally biased region" description="Basic residues" evidence="1">
    <location>
        <begin position="1"/>
        <end position="16"/>
    </location>
</feature>
<gene>
    <name evidence="2" type="ORF">PCOR1329_LOCUS36161</name>
</gene>
<evidence type="ECO:0000256" key="1">
    <source>
        <dbReference type="SAM" id="MobiDB-lite"/>
    </source>
</evidence>
<evidence type="ECO:0000313" key="2">
    <source>
        <dbReference type="EMBL" id="CAK0840818.1"/>
    </source>
</evidence>
<evidence type="ECO:0000313" key="3">
    <source>
        <dbReference type="Proteomes" id="UP001189429"/>
    </source>
</evidence>
<proteinExistence type="predicted"/>
<feature type="compositionally biased region" description="Basic and acidic residues" evidence="1">
    <location>
        <begin position="74"/>
        <end position="91"/>
    </location>
</feature>